<organism evidence="2 3">
    <name type="scientific">Vigna mungo</name>
    <name type="common">Black gram</name>
    <name type="synonym">Phaseolus mungo</name>
    <dbReference type="NCBI Taxonomy" id="3915"/>
    <lineage>
        <taxon>Eukaryota</taxon>
        <taxon>Viridiplantae</taxon>
        <taxon>Streptophyta</taxon>
        <taxon>Embryophyta</taxon>
        <taxon>Tracheophyta</taxon>
        <taxon>Spermatophyta</taxon>
        <taxon>Magnoliopsida</taxon>
        <taxon>eudicotyledons</taxon>
        <taxon>Gunneridae</taxon>
        <taxon>Pentapetalae</taxon>
        <taxon>rosids</taxon>
        <taxon>fabids</taxon>
        <taxon>Fabales</taxon>
        <taxon>Fabaceae</taxon>
        <taxon>Papilionoideae</taxon>
        <taxon>50 kb inversion clade</taxon>
        <taxon>NPAAA clade</taxon>
        <taxon>indigoferoid/millettioid clade</taxon>
        <taxon>Phaseoleae</taxon>
        <taxon>Vigna</taxon>
    </lineage>
</organism>
<feature type="region of interest" description="Disordered" evidence="1">
    <location>
        <begin position="74"/>
        <end position="117"/>
    </location>
</feature>
<keyword evidence="3" id="KW-1185">Reference proteome</keyword>
<feature type="compositionally biased region" description="Low complexity" evidence="1">
    <location>
        <begin position="75"/>
        <end position="84"/>
    </location>
</feature>
<evidence type="ECO:0000256" key="1">
    <source>
        <dbReference type="SAM" id="MobiDB-lite"/>
    </source>
</evidence>
<evidence type="ECO:0000313" key="3">
    <source>
        <dbReference type="Proteomes" id="UP001374535"/>
    </source>
</evidence>
<proteinExistence type="predicted"/>
<evidence type="ECO:0000313" key="2">
    <source>
        <dbReference type="EMBL" id="WVY94572.1"/>
    </source>
</evidence>
<sequence length="117" mass="13585">MHNPTTKETKNNRGKKMSCAPQRWLTTILNTWNLKIRRSQIKPPFELATKSQIKPYNQKTPNRTTNQIRATINISPSASSSQASYLHHEPSSHHNHDFSRILAGEGKRELDRRRRKS</sequence>
<dbReference type="Proteomes" id="UP001374535">
    <property type="component" value="Chromosome 10"/>
</dbReference>
<name>A0AAQ3RJ05_VIGMU</name>
<reference evidence="2 3" key="1">
    <citation type="journal article" date="2023" name="Life. Sci Alliance">
        <title>Evolutionary insights into 3D genome organization and epigenetic landscape of Vigna mungo.</title>
        <authorList>
            <person name="Junaid A."/>
            <person name="Singh B."/>
            <person name="Bhatia S."/>
        </authorList>
    </citation>
    <scope>NUCLEOTIDE SEQUENCE [LARGE SCALE GENOMIC DNA]</scope>
    <source>
        <strain evidence="2">Urdbean</strain>
    </source>
</reference>
<feature type="compositionally biased region" description="Basic and acidic residues" evidence="1">
    <location>
        <begin position="86"/>
        <end position="117"/>
    </location>
</feature>
<accession>A0AAQ3RJ05</accession>
<gene>
    <name evidence="2" type="ORF">V8G54_033660</name>
</gene>
<protein>
    <submittedName>
        <fullName evidence="2">Uncharacterized protein</fullName>
    </submittedName>
</protein>
<dbReference type="AlphaFoldDB" id="A0AAQ3RJ05"/>
<dbReference type="EMBL" id="CP144691">
    <property type="protein sequence ID" value="WVY94572.1"/>
    <property type="molecule type" value="Genomic_DNA"/>
</dbReference>